<dbReference type="PANTHER" id="PTHR10029:SF23">
    <property type="entry name" value="ACYLPHOSPHATASE 2"/>
    <property type="match status" value="1"/>
</dbReference>
<dbReference type="InterPro" id="IPR001792">
    <property type="entry name" value="Acylphosphatase-like_dom"/>
</dbReference>
<dbReference type="InterPro" id="IPR036046">
    <property type="entry name" value="Acylphosphatase-like_dom_sf"/>
</dbReference>
<comment type="caution">
    <text evidence="1">Lacks conserved residue(s) required for the propagation of feature annotation.</text>
</comment>
<accession>A0AA88XYB3</accession>
<evidence type="ECO:0000313" key="4">
    <source>
        <dbReference type="EMBL" id="KAK3094213.1"/>
    </source>
</evidence>
<reference evidence="4" key="1">
    <citation type="submission" date="2019-08" db="EMBL/GenBank/DDBJ databases">
        <title>The improved chromosome-level genome for the pearl oyster Pinctada fucata martensii using PacBio sequencing and Hi-C.</title>
        <authorList>
            <person name="Zheng Z."/>
        </authorList>
    </citation>
    <scope>NUCLEOTIDE SEQUENCE</scope>
    <source>
        <strain evidence="4">ZZ-2019</strain>
        <tissue evidence="4">Adductor muscle</tissue>
    </source>
</reference>
<evidence type="ECO:0000259" key="3">
    <source>
        <dbReference type="PROSITE" id="PS51160"/>
    </source>
</evidence>
<evidence type="ECO:0000256" key="2">
    <source>
        <dbReference type="RuleBase" id="RU004168"/>
    </source>
</evidence>
<dbReference type="SUPFAM" id="SSF54975">
    <property type="entry name" value="Acylphosphatase/BLUF domain-like"/>
    <property type="match status" value="1"/>
</dbReference>
<dbReference type="PANTHER" id="PTHR10029">
    <property type="entry name" value="ACYLPHOSPHATASE"/>
    <property type="match status" value="1"/>
</dbReference>
<feature type="non-terminal residue" evidence="4">
    <location>
        <position position="1"/>
    </location>
</feature>
<dbReference type="InterPro" id="IPR017968">
    <property type="entry name" value="Acylphosphatase_CS"/>
</dbReference>
<sequence>GLVGWVKNTYQGTVKGQVQGPQQEVNIMKVWLEKEGSPMSKIDRCVFTNERSIDSVEYKSFSVRH</sequence>
<gene>
    <name evidence="4" type="ORF">FSP39_025490</name>
</gene>
<dbReference type="Pfam" id="PF00708">
    <property type="entry name" value="Acylphosphatase"/>
    <property type="match status" value="1"/>
</dbReference>
<dbReference type="AlphaFoldDB" id="A0AA88XYB3"/>
<dbReference type="GO" id="GO:0003998">
    <property type="term" value="F:acylphosphatase activity"/>
    <property type="evidence" value="ECO:0007669"/>
    <property type="project" value="InterPro"/>
</dbReference>
<dbReference type="Proteomes" id="UP001186944">
    <property type="component" value="Unassembled WGS sequence"/>
</dbReference>
<evidence type="ECO:0000256" key="1">
    <source>
        <dbReference type="PROSITE-ProRule" id="PRU00520"/>
    </source>
</evidence>
<dbReference type="InterPro" id="IPR020456">
    <property type="entry name" value="Acylphosphatase"/>
</dbReference>
<dbReference type="Gene3D" id="3.30.70.100">
    <property type="match status" value="1"/>
</dbReference>
<proteinExistence type="inferred from homology"/>
<keyword evidence="5" id="KW-1185">Reference proteome</keyword>
<name>A0AA88XYB3_PINIB</name>
<organism evidence="4 5">
    <name type="scientific">Pinctada imbricata</name>
    <name type="common">Atlantic pearl-oyster</name>
    <name type="synonym">Pinctada martensii</name>
    <dbReference type="NCBI Taxonomy" id="66713"/>
    <lineage>
        <taxon>Eukaryota</taxon>
        <taxon>Metazoa</taxon>
        <taxon>Spiralia</taxon>
        <taxon>Lophotrochozoa</taxon>
        <taxon>Mollusca</taxon>
        <taxon>Bivalvia</taxon>
        <taxon>Autobranchia</taxon>
        <taxon>Pteriomorphia</taxon>
        <taxon>Pterioida</taxon>
        <taxon>Pterioidea</taxon>
        <taxon>Pteriidae</taxon>
        <taxon>Pinctada</taxon>
    </lineage>
</organism>
<comment type="similarity">
    <text evidence="2">Belongs to the acylphosphatase family.</text>
</comment>
<dbReference type="PROSITE" id="PS00151">
    <property type="entry name" value="ACYLPHOSPHATASE_2"/>
    <property type="match status" value="1"/>
</dbReference>
<feature type="domain" description="Acylphosphatase-like" evidence="3">
    <location>
        <begin position="1"/>
        <end position="65"/>
    </location>
</feature>
<protein>
    <recommendedName>
        <fullName evidence="3">Acylphosphatase-like domain-containing protein</fullName>
    </recommendedName>
</protein>
<dbReference type="EMBL" id="VSWD01000009">
    <property type="protein sequence ID" value="KAK3094213.1"/>
    <property type="molecule type" value="Genomic_DNA"/>
</dbReference>
<comment type="caution">
    <text evidence="4">The sequence shown here is derived from an EMBL/GenBank/DDBJ whole genome shotgun (WGS) entry which is preliminary data.</text>
</comment>
<dbReference type="PROSITE" id="PS51160">
    <property type="entry name" value="ACYLPHOSPHATASE_3"/>
    <property type="match status" value="1"/>
</dbReference>
<evidence type="ECO:0000313" key="5">
    <source>
        <dbReference type="Proteomes" id="UP001186944"/>
    </source>
</evidence>